<name>A0ABW1GQI1_9ACTN</name>
<keyword evidence="1" id="KW-0732">Signal</keyword>
<comment type="caution">
    <text evidence="2">The sequence shown here is derived from an EMBL/GenBank/DDBJ whole genome shotgun (WGS) entry which is preliminary data.</text>
</comment>
<evidence type="ECO:0000256" key="1">
    <source>
        <dbReference type="SAM" id="SignalP"/>
    </source>
</evidence>
<organism evidence="2 3">
    <name type="scientific">Streptomyces pulveraceus</name>
    <dbReference type="NCBI Taxonomy" id="68258"/>
    <lineage>
        <taxon>Bacteria</taxon>
        <taxon>Bacillati</taxon>
        <taxon>Actinomycetota</taxon>
        <taxon>Actinomycetes</taxon>
        <taxon>Kitasatosporales</taxon>
        <taxon>Streptomycetaceae</taxon>
        <taxon>Streptomyces</taxon>
    </lineage>
</organism>
<evidence type="ECO:0000313" key="3">
    <source>
        <dbReference type="Proteomes" id="UP001596200"/>
    </source>
</evidence>
<proteinExistence type="predicted"/>
<reference evidence="3" key="1">
    <citation type="journal article" date="2019" name="Int. J. Syst. Evol. Microbiol.">
        <title>The Global Catalogue of Microorganisms (GCM) 10K type strain sequencing project: providing services to taxonomists for standard genome sequencing and annotation.</title>
        <authorList>
            <consortium name="The Broad Institute Genomics Platform"/>
            <consortium name="The Broad Institute Genome Sequencing Center for Infectious Disease"/>
            <person name="Wu L."/>
            <person name="Ma J."/>
        </authorList>
    </citation>
    <scope>NUCLEOTIDE SEQUENCE [LARGE SCALE GENOMIC DNA]</scope>
    <source>
        <strain evidence="3">JCM 4147</strain>
    </source>
</reference>
<dbReference type="EMBL" id="JBHSPU010000017">
    <property type="protein sequence ID" value="MFC5916075.1"/>
    <property type="molecule type" value="Genomic_DNA"/>
</dbReference>
<gene>
    <name evidence="2" type="ORF">ACFP1B_22020</name>
</gene>
<dbReference type="RefSeq" id="WP_344517560.1">
    <property type="nucleotide sequence ID" value="NZ_BAAATU010000072.1"/>
</dbReference>
<feature type="chain" id="PRO_5045220965" evidence="1">
    <location>
        <begin position="30"/>
        <end position="134"/>
    </location>
</feature>
<evidence type="ECO:0000313" key="2">
    <source>
        <dbReference type="EMBL" id="MFC5916075.1"/>
    </source>
</evidence>
<keyword evidence="3" id="KW-1185">Reference proteome</keyword>
<protein>
    <submittedName>
        <fullName evidence="2">Uncharacterized protein</fullName>
    </submittedName>
</protein>
<sequence>MFKSKGSRAFALGAVGVTVVAATAGVAVAVADNVKAPYAQAGATVEGNGTVRLAKGVDEVRRLGTGDYCVTFSDSEFNPSKVLPSVTSLNRGKIVAYSWGSAGTACDMTKRQARVWTTDANGNVADAWFSIVIN</sequence>
<dbReference type="Proteomes" id="UP001596200">
    <property type="component" value="Unassembled WGS sequence"/>
</dbReference>
<accession>A0ABW1GQI1</accession>
<feature type="signal peptide" evidence="1">
    <location>
        <begin position="1"/>
        <end position="29"/>
    </location>
</feature>